<dbReference type="WBParaSite" id="jg11670">
    <property type="protein sequence ID" value="jg11670"/>
    <property type="gene ID" value="jg11670"/>
</dbReference>
<organism evidence="1 2">
    <name type="scientific">Ditylenchus dipsaci</name>
    <dbReference type="NCBI Taxonomy" id="166011"/>
    <lineage>
        <taxon>Eukaryota</taxon>
        <taxon>Metazoa</taxon>
        <taxon>Ecdysozoa</taxon>
        <taxon>Nematoda</taxon>
        <taxon>Chromadorea</taxon>
        <taxon>Rhabditida</taxon>
        <taxon>Tylenchina</taxon>
        <taxon>Tylenchomorpha</taxon>
        <taxon>Sphaerularioidea</taxon>
        <taxon>Anguinidae</taxon>
        <taxon>Anguininae</taxon>
        <taxon>Ditylenchus</taxon>
    </lineage>
</organism>
<protein>
    <submittedName>
        <fullName evidence="2">Uncharacterized protein</fullName>
    </submittedName>
</protein>
<evidence type="ECO:0000313" key="1">
    <source>
        <dbReference type="Proteomes" id="UP000887574"/>
    </source>
</evidence>
<accession>A0A915CSJ9</accession>
<dbReference type="Proteomes" id="UP000887574">
    <property type="component" value="Unplaced"/>
</dbReference>
<reference evidence="2" key="1">
    <citation type="submission" date="2022-11" db="UniProtKB">
        <authorList>
            <consortium name="WormBaseParasite"/>
        </authorList>
    </citation>
    <scope>IDENTIFICATION</scope>
</reference>
<dbReference type="AlphaFoldDB" id="A0A915CSJ9"/>
<proteinExistence type="predicted"/>
<evidence type="ECO:0000313" key="2">
    <source>
        <dbReference type="WBParaSite" id="jg11670"/>
    </source>
</evidence>
<sequence length="91" mass="10334">MEQKKYRSLWVLQSTSESTRETRSAGLLVPSLRNLVSVSMKFEPLMASFIVDTPISSDFTFRYISIEASAERCCFAQKQMPGSILRHGLIE</sequence>
<keyword evidence="1" id="KW-1185">Reference proteome</keyword>
<name>A0A915CSJ9_9BILA</name>